<keyword evidence="5" id="KW-1185">Reference proteome</keyword>
<evidence type="ECO:0000256" key="2">
    <source>
        <dbReference type="PROSITE-ProRule" id="PRU00335"/>
    </source>
</evidence>
<dbReference type="Gene3D" id="1.10.357.10">
    <property type="entry name" value="Tetracycline Repressor, domain 2"/>
    <property type="match status" value="1"/>
</dbReference>
<dbReference type="SUPFAM" id="SSF48498">
    <property type="entry name" value="Tetracyclin repressor-like, C-terminal domain"/>
    <property type="match status" value="1"/>
</dbReference>
<dbReference type="InterPro" id="IPR050624">
    <property type="entry name" value="HTH-type_Tx_Regulator"/>
</dbReference>
<dbReference type="Pfam" id="PF00440">
    <property type="entry name" value="TetR_N"/>
    <property type="match status" value="1"/>
</dbReference>
<dbReference type="PANTHER" id="PTHR43479">
    <property type="entry name" value="ACREF/ENVCD OPERON REPRESSOR-RELATED"/>
    <property type="match status" value="1"/>
</dbReference>
<name>A0A9X3LGZ0_9BACL</name>
<dbReference type="GO" id="GO:0003677">
    <property type="term" value="F:DNA binding"/>
    <property type="evidence" value="ECO:0007669"/>
    <property type="project" value="UniProtKB-UniRule"/>
</dbReference>
<protein>
    <submittedName>
        <fullName evidence="4">TetR/AcrR family transcriptional regulator</fullName>
    </submittedName>
</protein>
<dbReference type="InterPro" id="IPR049488">
    <property type="entry name" value="TM_1030-like_C"/>
</dbReference>
<dbReference type="InterPro" id="IPR001647">
    <property type="entry name" value="HTH_TetR"/>
</dbReference>
<dbReference type="InterPro" id="IPR009057">
    <property type="entry name" value="Homeodomain-like_sf"/>
</dbReference>
<dbReference type="PRINTS" id="PR00455">
    <property type="entry name" value="HTHTETR"/>
</dbReference>
<proteinExistence type="predicted"/>
<dbReference type="Pfam" id="PF21256">
    <property type="entry name" value="TetR_C_5-like"/>
    <property type="match status" value="1"/>
</dbReference>
<accession>A0A9X3LGZ0</accession>
<dbReference type="RefSeq" id="WP_269925908.1">
    <property type="nucleotide sequence ID" value="NZ_JAMKBJ010000004.1"/>
</dbReference>
<gene>
    <name evidence="4" type="ORF">M9R32_06420</name>
</gene>
<dbReference type="InterPro" id="IPR036271">
    <property type="entry name" value="Tet_transcr_reg_TetR-rel_C_sf"/>
</dbReference>
<dbReference type="PROSITE" id="PS50977">
    <property type="entry name" value="HTH_TETR_2"/>
    <property type="match status" value="1"/>
</dbReference>
<reference evidence="4" key="1">
    <citation type="submission" date="2022-05" db="EMBL/GenBank/DDBJ databases">
        <authorList>
            <person name="Colautti A."/>
            <person name="Iacumin L."/>
        </authorList>
    </citation>
    <scope>NUCLEOTIDE SEQUENCE</scope>
    <source>
        <strain evidence="4">SK 55</strain>
    </source>
</reference>
<dbReference type="SUPFAM" id="SSF46689">
    <property type="entry name" value="Homeodomain-like"/>
    <property type="match status" value="1"/>
</dbReference>
<evidence type="ECO:0000256" key="1">
    <source>
        <dbReference type="ARBA" id="ARBA00023125"/>
    </source>
</evidence>
<sequence length="210" mass="24513">MDIEKNERIFQVAKELFATLGYHQTSANLIAETADVSKALIFHHFQSKKNLYLTIINDSIDVLMNAFEKEWHPQDSEDFFEQLKYFVKMKLNVAVSCPLENQLLMQAFITPPKEIMKELEQLFMEKSKPMIALNDDYIYQLLTPKSLRDDVELNQAKRLIRTVFEGFSQRIINEYTGKFENLVDETDKILSEMDAIIDILKYGVCTRALD</sequence>
<dbReference type="PANTHER" id="PTHR43479:SF11">
    <property type="entry name" value="ACREF_ENVCD OPERON REPRESSOR-RELATED"/>
    <property type="match status" value="1"/>
</dbReference>
<feature type="domain" description="HTH tetR-type" evidence="3">
    <location>
        <begin position="3"/>
        <end position="63"/>
    </location>
</feature>
<dbReference type="AlphaFoldDB" id="A0A9X3LGZ0"/>
<comment type="caution">
    <text evidence="4">The sequence shown here is derived from an EMBL/GenBank/DDBJ whole genome shotgun (WGS) entry which is preliminary data.</text>
</comment>
<keyword evidence="1 2" id="KW-0238">DNA-binding</keyword>
<dbReference type="Gene3D" id="1.10.10.60">
    <property type="entry name" value="Homeodomain-like"/>
    <property type="match status" value="1"/>
</dbReference>
<dbReference type="PROSITE" id="PS01081">
    <property type="entry name" value="HTH_TETR_1"/>
    <property type="match status" value="1"/>
</dbReference>
<organism evidence="4 5">
    <name type="scientific">Paenisporosarcina quisquiliarum</name>
    <dbReference type="NCBI Taxonomy" id="365346"/>
    <lineage>
        <taxon>Bacteria</taxon>
        <taxon>Bacillati</taxon>
        <taxon>Bacillota</taxon>
        <taxon>Bacilli</taxon>
        <taxon>Bacillales</taxon>
        <taxon>Caryophanaceae</taxon>
        <taxon>Paenisporosarcina</taxon>
    </lineage>
</organism>
<evidence type="ECO:0000259" key="3">
    <source>
        <dbReference type="PROSITE" id="PS50977"/>
    </source>
</evidence>
<dbReference type="Proteomes" id="UP001152173">
    <property type="component" value="Unassembled WGS sequence"/>
</dbReference>
<evidence type="ECO:0000313" key="4">
    <source>
        <dbReference type="EMBL" id="MCZ8536811.1"/>
    </source>
</evidence>
<feature type="DNA-binding region" description="H-T-H motif" evidence="2">
    <location>
        <begin position="26"/>
        <end position="45"/>
    </location>
</feature>
<evidence type="ECO:0000313" key="5">
    <source>
        <dbReference type="Proteomes" id="UP001152173"/>
    </source>
</evidence>
<dbReference type="EMBL" id="JAMKBJ010000004">
    <property type="protein sequence ID" value="MCZ8536811.1"/>
    <property type="molecule type" value="Genomic_DNA"/>
</dbReference>
<dbReference type="InterPro" id="IPR023772">
    <property type="entry name" value="DNA-bd_HTH_TetR-type_CS"/>
</dbReference>